<comment type="similarity">
    <text evidence="1">Belongs to the YciI family.</text>
</comment>
<feature type="domain" description="YCII-related" evidence="2">
    <location>
        <begin position="4"/>
        <end position="75"/>
    </location>
</feature>
<name>A0A2S4MDF7_9HYPH</name>
<dbReference type="Proteomes" id="UP000236919">
    <property type="component" value="Unassembled WGS sequence"/>
</dbReference>
<accession>A0A2S4MDF7</accession>
<dbReference type="SUPFAM" id="SSF54909">
    <property type="entry name" value="Dimeric alpha+beta barrel"/>
    <property type="match status" value="1"/>
</dbReference>
<dbReference type="EMBL" id="PQFZ01000005">
    <property type="protein sequence ID" value="POR52659.1"/>
    <property type="molecule type" value="Genomic_DNA"/>
</dbReference>
<dbReference type="PANTHER" id="PTHR37828">
    <property type="entry name" value="GSR2449 PROTEIN"/>
    <property type="match status" value="1"/>
</dbReference>
<comment type="caution">
    <text evidence="3">The sequence shown here is derived from an EMBL/GenBank/DDBJ whole genome shotgun (WGS) entry which is preliminary data.</text>
</comment>
<proteinExistence type="inferred from homology"/>
<dbReference type="PANTHER" id="PTHR37828:SF1">
    <property type="entry name" value="YCII-RELATED DOMAIN-CONTAINING PROTEIN"/>
    <property type="match status" value="1"/>
</dbReference>
<dbReference type="OrthoDB" id="9814407at2"/>
<protein>
    <submittedName>
        <fullName evidence="3">YCII-related domain-containing protein</fullName>
    </submittedName>
</protein>
<reference evidence="3 4" key="1">
    <citation type="submission" date="2018-01" db="EMBL/GenBank/DDBJ databases">
        <title>Genomic Encyclopedia of Type Strains, Phase III (KMG-III): the genomes of soil and plant-associated and newly described type strains.</title>
        <authorList>
            <person name="Whitman W."/>
        </authorList>
    </citation>
    <scope>NUCLEOTIDE SEQUENCE [LARGE SCALE GENOMIC DNA]</scope>
    <source>
        <strain evidence="3 4">1131</strain>
    </source>
</reference>
<gene>
    <name evidence="3" type="ORF">CYD53_105324</name>
</gene>
<dbReference type="InterPro" id="IPR005545">
    <property type="entry name" value="YCII"/>
</dbReference>
<dbReference type="RefSeq" id="WP_103718257.1">
    <property type="nucleotide sequence ID" value="NZ_PQFZ01000005.1"/>
</dbReference>
<evidence type="ECO:0000313" key="4">
    <source>
        <dbReference type="Proteomes" id="UP000236919"/>
    </source>
</evidence>
<dbReference type="AlphaFoldDB" id="A0A2S4MDF7"/>
<keyword evidence="4" id="KW-1185">Reference proteome</keyword>
<organism evidence="3 4">
    <name type="scientific">Bosea psychrotolerans</name>
    <dbReference type="NCBI Taxonomy" id="1871628"/>
    <lineage>
        <taxon>Bacteria</taxon>
        <taxon>Pseudomonadati</taxon>
        <taxon>Pseudomonadota</taxon>
        <taxon>Alphaproteobacteria</taxon>
        <taxon>Hyphomicrobiales</taxon>
        <taxon>Boseaceae</taxon>
        <taxon>Bosea</taxon>
    </lineage>
</organism>
<evidence type="ECO:0000259" key="2">
    <source>
        <dbReference type="Pfam" id="PF03795"/>
    </source>
</evidence>
<evidence type="ECO:0000313" key="3">
    <source>
        <dbReference type="EMBL" id="POR52659.1"/>
    </source>
</evidence>
<evidence type="ECO:0000256" key="1">
    <source>
        <dbReference type="ARBA" id="ARBA00007689"/>
    </source>
</evidence>
<dbReference type="Pfam" id="PF03795">
    <property type="entry name" value="YCII"/>
    <property type="match status" value="1"/>
</dbReference>
<sequence length="97" mass="10570">MFIILLRFSANRSEAARLMDGHNAWLRKGFDDGAFLLAGSLKPEGGGAILAHGATRDALMARLQQDPFVAEDVVRVELHEIAPGRVDERLAFLKVAA</sequence>
<dbReference type="Gene3D" id="3.30.70.1060">
    <property type="entry name" value="Dimeric alpha+beta barrel"/>
    <property type="match status" value="1"/>
</dbReference>
<dbReference type="InterPro" id="IPR011008">
    <property type="entry name" value="Dimeric_a/b-barrel"/>
</dbReference>